<dbReference type="EMBL" id="JRKQ01000193">
    <property type="protein sequence ID" value="KGJ17037.1"/>
    <property type="molecule type" value="Genomic_DNA"/>
</dbReference>
<sequence length="85" mass="9082">MIGGLFATIVTIDIEGPKVADTFGSINRALAKRAGAGKLLVDQVREMAVMKKVMIDWGPALPPLLKRAVSPTKQALPRLVDGVEE</sequence>
<protein>
    <submittedName>
        <fullName evidence="1">Uncharacterized protein</fullName>
    </submittedName>
</protein>
<evidence type="ECO:0000313" key="1">
    <source>
        <dbReference type="EMBL" id="KGJ17037.1"/>
    </source>
</evidence>
<reference evidence="1 2" key="1">
    <citation type="submission" date="2014-09" db="EMBL/GenBank/DDBJ databases">
        <authorList>
            <person name="McGinnis J.M."/>
            <person name="Wolfgang W.J."/>
        </authorList>
    </citation>
    <scope>NUCLEOTIDE SEQUENCE [LARGE SCALE GENOMIC DNA]</scope>
    <source>
        <strain evidence="1 2">5503</strain>
    </source>
</reference>
<proteinExistence type="predicted"/>
<reference evidence="1 2" key="2">
    <citation type="submission" date="2014-10" db="EMBL/GenBank/DDBJ databases">
        <title>Paracoccus sanguinis sp. nov., isolated from clinical specimens of New York State patients.</title>
        <authorList>
            <person name="Mingle L.A."/>
            <person name="Cole J.A."/>
            <person name="Lapierre P."/>
            <person name="Musser K.A."/>
        </authorList>
    </citation>
    <scope>NUCLEOTIDE SEQUENCE [LARGE SCALE GENOMIC DNA]</scope>
    <source>
        <strain evidence="1 2">5503</strain>
    </source>
</reference>
<name>A0A099G3Q7_9RHOB</name>
<gene>
    <name evidence="1" type="ORF">IX56_17620</name>
</gene>
<accession>A0A099G3Q7</accession>
<evidence type="ECO:0000313" key="2">
    <source>
        <dbReference type="Proteomes" id="UP000029858"/>
    </source>
</evidence>
<dbReference type="Proteomes" id="UP000029858">
    <property type="component" value="Unassembled WGS sequence"/>
</dbReference>
<comment type="caution">
    <text evidence="1">The sequence shown here is derived from an EMBL/GenBank/DDBJ whole genome shotgun (WGS) entry which is preliminary data.</text>
</comment>
<dbReference type="AlphaFoldDB" id="A0A099G3Q7"/>
<organism evidence="1 2">
    <name type="scientific">Paracoccus sanguinis</name>
    <dbReference type="NCBI Taxonomy" id="1545044"/>
    <lineage>
        <taxon>Bacteria</taxon>
        <taxon>Pseudomonadati</taxon>
        <taxon>Pseudomonadota</taxon>
        <taxon>Alphaproteobacteria</taxon>
        <taxon>Rhodobacterales</taxon>
        <taxon>Paracoccaceae</taxon>
        <taxon>Paracoccus</taxon>
    </lineage>
</organism>